<dbReference type="InterPro" id="IPR002018">
    <property type="entry name" value="CarbesteraseB"/>
</dbReference>
<evidence type="ECO:0000256" key="2">
    <source>
        <dbReference type="ARBA" id="ARBA00022801"/>
    </source>
</evidence>
<dbReference type="EC" id="3.1.1.-" evidence="3"/>
<organism evidence="5 6">
    <name type="scientific">Microbispora triticiradicis</name>
    <dbReference type="NCBI Taxonomy" id="2200763"/>
    <lineage>
        <taxon>Bacteria</taxon>
        <taxon>Bacillati</taxon>
        <taxon>Actinomycetota</taxon>
        <taxon>Actinomycetes</taxon>
        <taxon>Streptosporangiales</taxon>
        <taxon>Streptosporangiaceae</taxon>
        <taxon>Microbispora</taxon>
    </lineage>
</organism>
<evidence type="ECO:0000313" key="6">
    <source>
        <dbReference type="Proteomes" id="UP000262538"/>
    </source>
</evidence>
<evidence type="ECO:0000313" key="5">
    <source>
        <dbReference type="EMBL" id="RGA05386.1"/>
    </source>
</evidence>
<dbReference type="PANTHER" id="PTHR11559">
    <property type="entry name" value="CARBOXYLESTERASE"/>
    <property type="match status" value="1"/>
</dbReference>
<name>A0ABX9LP93_9ACTN</name>
<protein>
    <recommendedName>
        <fullName evidence="3">Carboxylic ester hydrolase</fullName>
        <ecNumber evidence="3">3.1.1.-</ecNumber>
    </recommendedName>
</protein>
<comment type="caution">
    <text evidence="5">The sequence shown here is derived from an EMBL/GenBank/DDBJ whole genome shotgun (WGS) entry which is preliminary data.</text>
</comment>
<dbReference type="InterPro" id="IPR029058">
    <property type="entry name" value="AB_hydrolase_fold"/>
</dbReference>
<dbReference type="InterPro" id="IPR050309">
    <property type="entry name" value="Type-B_Carboxylest/Lipase"/>
</dbReference>
<dbReference type="Proteomes" id="UP000262538">
    <property type="component" value="Unassembled WGS sequence"/>
</dbReference>
<dbReference type="PROSITE" id="PS00122">
    <property type="entry name" value="CARBOXYLESTERASE_B_1"/>
    <property type="match status" value="1"/>
</dbReference>
<evidence type="ECO:0000256" key="3">
    <source>
        <dbReference type="RuleBase" id="RU361235"/>
    </source>
</evidence>
<keyword evidence="6" id="KW-1185">Reference proteome</keyword>
<proteinExistence type="inferred from homology"/>
<dbReference type="Gene3D" id="3.40.50.1820">
    <property type="entry name" value="alpha/beta hydrolase"/>
    <property type="match status" value="1"/>
</dbReference>
<feature type="domain" description="Carboxylesterase type B" evidence="4">
    <location>
        <begin position="64"/>
        <end position="519"/>
    </location>
</feature>
<dbReference type="EMBL" id="QFZU02000037">
    <property type="protein sequence ID" value="RGA05386.1"/>
    <property type="molecule type" value="Genomic_DNA"/>
</dbReference>
<dbReference type="InterPro" id="IPR019826">
    <property type="entry name" value="Carboxylesterase_B_AS"/>
</dbReference>
<dbReference type="SUPFAM" id="SSF53474">
    <property type="entry name" value="alpha/beta-Hydrolases"/>
    <property type="match status" value="1"/>
</dbReference>
<reference evidence="5 6" key="1">
    <citation type="submission" date="2018-08" db="EMBL/GenBank/DDBJ databases">
        <title>Microbispora. triticiradicis sp. nov., a novel actinomycete isolated from the root of wheat (Triticum aestivum L.)).</title>
        <authorList>
            <person name="Han C."/>
        </authorList>
    </citation>
    <scope>NUCLEOTIDE SEQUENCE [LARGE SCALE GENOMIC DNA]</scope>
    <source>
        <strain evidence="5 6">NEAU-HRDPA2-9</strain>
    </source>
</reference>
<gene>
    <name evidence="5" type="ORF">DI270_008915</name>
</gene>
<accession>A0ABX9LP93</accession>
<keyword evidence="2 3" id="KW-0378">Hydrolase</keyword>
<sequence>MWEITIVIYTTVADGRNQAFRPAGIAFPKWFARGPRGLRCSAGQGRRGDREVAVTASGTPYASEPEVRTAAGVLRGGREAGLAVFRGIPYAEPPVGALRFAAPRPVRGWDGVRPALAYGPPPPQSSLLGGPQDTAGDDWLTVNVWTPEPHPAAGLPVMVWIPGGGYVSGNAGLPEYDAGHLAASGIVVVTLNYRLGIEGFALIDGAPANRGLLDQVAALQWVRDNIRAFGGDPGRVTVFGESAGGGSVAALLAMPRAAALFRRAVAQSVPGTFFSPELAADVAAACAAELGVRPTVSGLSAVDPARLPAIGDAISAKITRWRERWGQITHRPIPFAPVVDGDVLPATPWQALADGAARDVELLVGHTRDEHRLFSLIDGVLGQVTHEQTETALRMLAPGPDGARRYREAFPAADDEELYELVNADWLFRMPSLRLADAQVAGGGRAHLYELTWPAPGLGGALGACHGLDVPLVFGNLSSGQPAMLIGDPPSPAAEELSARIRTAWTAFAAHGDPGWPPYDAERRLAQLFDTPSTVTAYPEEASRLLWRDHAFAALPLLAP</sequence>
<evidence type="ECO:0000259" key="4">
    <source>
        <dbReference type="Pfam" id="PF00135"/>
    </source>
</evidence>
<comment type="similarity">
    <text evidence="1 3">Belongs to the type-B carboxylesterase/lipase family.</text>
</comment>
<dbReference type="Pfam" id="PF00135">
    <property type="entry name" value="COesterase"/>
    <property type="match status" value="1"/>
</dbReference>
<evidence type="ECO:0000256" key="1">
    <source>
        <dbReference type="ARBA" id="ARBA00005964"/>
    </source>
</evidence>